<dbReference type="PRINTS" id="PR00133">
    <property type="entry name" value="GLHYDRLASE3"/>
</dbReference>
<dbReference type="InterPro" id="IPR013783">
    <property type="entry name" value="Ig-like_fold"/>
</dbReference>
<protein>
    <submittedName>
        <fullName evidence="4">Glycoside hydrolase family 3 C-terminal domain-containing protein</fullName>
    </submittedName>
</protein>
<dbReference type="InterPro" id="IPR001764">
    <property type="entry name" value="Glyco_hydro_3_N"/>
</dbReference>
<dbReference type="SMART" id="SM01217">
    <property type="entry name" value="Fn3_like"/>
    <property type="match status" value="1"/>
</dbReference>
<dbReference type="Pfam" id="PF01915">
    <property type="entry name" value="Glyco_hydro_3_C"/>
    <property type="match status" value="1"/>
</dbReference>
<evidence type="ECO:0000256" key="1">
    <source>
        <dbReference type="ARBA" id="ARBA00005336"/>
    </source>
</evidence>
<dbReference type="PANTHER" id="PTHR42715:SF10">
    <property type="entry name" value="BETA-GLUCOSIDASE"/>
    <property type="match status" value="1"/>
</dbReference>
<organism evidence="4 5">
    <name type="scientific">Candidatus Borkfalkia excrementigallinarum</name>
    <dbReference type="NCBI Taxonomy" id="2838506"/>
    <lineage>
        <taxon>Bacteria</taxon>
        <taxon>Bacillati</taxon>
        <taxon>Bacillota</taxon>
        <taxon>Clostridia</taxon>
        <taxon>Christensenellales</taxon>
        <taxon>Christensenellaceae</taxon>
        <taxon>Candidatus Borkfalkia</taxon>
    </lineage>
</organism>
<evidence type="ECO:0000256" key="2">
    <source>
        <dbReference type="ARBA" id="ARBA00022801"/>
    </source>
</evidence>
<dbReference type="SUPFAM" id="SSF52279">
    <property type="entry name" value="Beta-D-glucan exohydrolase, C-terminal domain"/>
    <property type="match status" value="1"/>
</dbReference>
<sequence>MINTAGYKICDIEKENGELALEIAAEGIVLLENSGALPLKSKNVALYGSGARNTCKGGTGSGEVNNRKNINVEEGLELCGFRVTTKGWLDDCDSQMAREEEARDAKIRQIGKKYSVFRFWELMNELALPIIYPKGRDITQSDVAASDTDTAVYVLTRQAGEGGDRRNVKGEYYPTDKELRDLQFLVAHYKNTILVINAGACIDMAQLLAAKPGAVIFMGQAGQAGGLALAQLMSGSRNFSGRLAATWPKDLADLPCSDSYSFLDGNTEKEIYKDGIYVGYRYYDTFGAEPMYAFGYGLSYTRFNISAEAELNGSRISVCAKVKNIGSVAGKEIVQVYISCPGGKIAREYQQLAAFAKTRRLDAGESEEVNLGFDISDFAAYDEENSCFVLEKGSYLIRVGNSSRNTECIASVVLSKDVITERCRATGGARGRVREIQAPAGCRGAECAGKVLYLDEKAVAVIKRDYSAPYVKILPEAARMTDKELSDICVGDPALMSGGIPDVVGACGQIDKKVCKKYGYFPAVMADGPAGIRIAREYAVEPGGKIKTKGKLPQELIKAKKLFAWLDRIWGRHSKRAKQVYQFCTAWPVAAVQAQTFSPALIKEAGRAISAEMVRYGVGIWLAPGINIQRHPLCGRNFEYYSEDPVLTAAMACAVVSGVQEDSRCAVTVKHFCCNNQEDNRMKSSSEINERAMREIYLKAFKLVVKNARPECIMSSYNKVNGTYVNSSSDLINGVLRCEFGFEGVVMTDWQSVAVGQADAGEVLSAENDLIMAGNKYQHKALLGAVKSGRTDRLHLQRCASRILSLCKKLHP</sequence>
<proteinExistence type="inferred from homology"/>
<dbReference type="InterPro" id="IPR017853">
    <property type="entry name" value="GH"/>
</dbReference>
<dbReference type="Pfam" id="PF00933">
    <property type="entry name" value="Glyco_hydro_3"/>
    <property type="match status" value="1"/>
</dbReference>
<name>A0A9D1ZV07_9FIRM</name>
<dbReference type="PANTHER" id="PTHR42715">
    <property type="entry name" value="BETA-GLUCOSIDASE"/>
    <property type="match status" value="1"/>
</dbReference>
<gene>
    <name evidence="4" type="ORF">H9729_00475</name>
</gene>
<reference evidence="4" key="2">
    <citation type="submission" date="2021-04" db="EMBL/GenBank/DDBJ databases">
        <authorList>
            <person name="Gilroy R."/>
        </authorList>
    </citation>
    <scope>NUCLEOTIDE SEQUENCE</scope>
    <source>
        <strain evidence="4">1345</strain>
    </source>
</reference>
<dbReference type="Gene3D" id="2.60.40.10">
    <property type="entry name" value="Immunoglobulins"/>
    <property type="match status" value="1"/>
</dbReference>
<dbReference type="SUPFAM" id="SSF51445">
    <property type="entry name" value="(Trans)glycosidases"/>
    <property type="match status" value="1"/>
</dbReference>
<dbReference type="InterPro" id="IPR036962">
    <property type="entry name" value="Glyco_hydro_3_N_sf"/>
</dbReference>
<dbReference type="EMBL" id="DXCQ01000005">
    <property type="protein sequence ID" value="HIY96143.1"/>
    <property type="molecule type" value="Genomic_DNA"/>
</dbReference>
<dbReference type="Gene3D" id="3.40.50.1700">
    <property type="entry name" value="Glycoside hydrolase family 3 C-terminal domain"/>
    <property type="match status" value="1"/>
</dbReference>
<evidence type="ECO:0000313" key="5">
    <source>
        <dbReference type="Proteomes" id="UP000886750"/>
    </source>
</evidence>
<reference evidence="4" key="1">
    <citation type="journal article" date="2021" name="PeerJ">
        <title>Extensive microbial diversity within the chicken gut microbiome revealed by metagenomics and culture.</title>
        <authorList>
            <person name="Gilroy R."/>
            <person name="Ravi A."/>
            <person name="Getino M."/>
            <person name="Pursley I."/>
            <person name="Horton D.L."/>
            <person name="Alikhan N.F."/>
            <person name="Baker D."/>
            <person name="Gharbi K."/>
            <person name="Hall N."/>
            <person name="Watson M."/>
            <person name="Adriaenssens E.M."/>
            <person name="Foster-Nyarko E."/>
            <person name="Jarju S."/>
            <person name="Secka A."/>
            <person name="Antonio M."/>
            <person name="Oren A."/>
            <person name="Chaudhuri R.R."/>
            <person name="La Ragione R."/>
            <person name="Hildebrand F."/>
            <person name="Pallen M.J."/>
        </authorList>
    </citation>
    <scope>NUCLEOTIDE SEQUENCE</scope>
    <source>
        <strain evidence="4">1345</strain>
    </source>
</reference>
<dbReference type="Gene3D" id="3.20.20.300">
    <property type="entry name" value="Glycoside hydrolase, family 3, N-terminal domain"/>
    <property type="match status" value="1"/>
</dbReference>
<evidence type="ECO:0000259" key="3">
    <source>
        <dbReference type="SMART" id="SM01217"/>
    </source>
</evidence>
<dbReference type="InterPro" id="IPR026891">
    <property type="entry name" value="Fn3-like"/>
</dbReference>
<comment type="similarity">
    <text evidence="1">Belongs to the glycosyl hydrolase 3 family.</text>
</comment>
<comment type="caution">
    <text evidence="4">The sequence shown here is derived from an EMBL/GenBank/DDBJ whole genome shotgun (WGS) entry which is preliminary data.</text>
</comment>
<dbReference type="Proteomes" id="UP000886750">
    <property type="component" value="Unassembled WGS sequence"/>
</dbReference>
<dbReference type="AlphaFoldDB" id="A0A9D1ZV07"/>
<feature type="domain" description="Fibronectin type III-like" evidence="3">
    <location>
        <begin position="332"/>
        <end position="403"/>
    </location>
</feature>
<keyword evidence="2 4" id="KW-0378">Hydrolase</keyword>
<dbReference type="InterPro" id="IPR002772">
    <property type="entry name" value="Glyco_hydro_3_C"/>
</dbReference>
<evidence type="ECO:0000313" key="4">
    <source>
        <dbReference type="EMBL" id="HIY96143.1"/>
    </source>
</evidence>
<dbReference type="GO" id="GO:0005975">
    <property type="term" value="P:carbohydrate metabolic process"/>
    <property type="evidence" value="ECO:0007669"/>
    <property type="project" value="InterPro"/>
</dbReference>
<dbReference type="Pfam" id="PF14310">
    <property type="entry name" value="Fn3-like"/>
    <property type="match status" value="1"/>
</dbReference>
<accession>A0A9D1ZV07</accession>
<dbReference type="GO" id="GO:0004553">
    <property type="term" value="F:hydrolase activity, hydrolyzing O-glycosyl compounds"/>
    <property type="evidence" value="ECO:0007669"/>
    <property type="project" value="InterPro"/>
</dbReference>
<dbReference type="InterPro" id="IPR036881">
    <property type="entry name" value="Glyco_hydro_3_C_sf"/>
</dbReference>
<dbReference type="InterPro" id="IPR050288">
    <property type="entry name" value="Cellulose_deg_GH3"/>
</dbReference>